<sequence>MKLVVDIKKRIGDFTLEVAFETDGETTGLLGASGSGKSITLQLIAGIETPDEGQIVLNNRVLFDSEKGINLPSRKRRVSYLFQNYALFPHMTVAENILFPLTNVKEEKRKDRLEEVLRLMALKGLKNRYPAQLSGGQQQRVALARGIIGKPEALLLDEPFSALDDYLKTTLIKELMEALKGYQGATLFVSHNMEEAYRICPKLLVLSKGRVEAYGSRETLHHYPPTLSVAKLTGYRSFSKFQTLSSYVIKALEWDIELQVENIPAKQETFITIASEKIYLAEDSPENANIFSAWINTYEEGPRRVLCYLTLKRPPAHSKDDHLEWELSKEEWENIKNKPQPFRIRIPKEGIRFLKE</sequence>
<dbReference type="InterPro" id="IPR050334">
    <property type="entry name" value="Molybdenum_import_ModC"/>
</dbReference>
<proteinExistence type="predicted"/>
<dbReference type="PROSITE" id="PS50893">
    <property type="entry name" value="ABC_TRANSPORTER_2"/>
    <property type="match status" value="1"/>
</dbReference>
<dbReference type="InterPro" id="IPR003439">
    <property type="entry name" value="ABC_transporter-like_ATP-bd"/>
</dbReference>
<evidence type="ECO:0000256" key="1">
    <source>
        <dbReference type="ARBA" id="ARBA00022741"/>
    </source>
</evidence>
<accession>A0AA44BET2</accession>
<comment type="caution">
    <text evidence="4">The sequence shown here is derived from an EMBL/GenBank/DDBJ whole genome shotgun (WGS) entry which is preliminary data.</text>
</comment>
<reference evidence="4 5" key="1">
    <citation type="submission" date="2019-04" db="EMBL/GenBank/DDBJ databases">
        <title>Isachenkonia alkalipeptolytica gen. nov. sp. nov. a new anaerobic, alkiliphilic organothrophic bacterium capable to reduce synthesized ferrihydrite isolated from a soda lake.</title>
        <authorList>
            <person name="Toshchakov S.V."/>
            <person name="Zavarzina D.G."/>
            <person name="Zhilina T.N."/>
            <person name="Kostrikina N.A."/>
            <person name="Kublanov I.V."/>
        </authorList>
    </citation>
    <scope>NUCLEOTIDE SEQUENCE [LARGE SCALE GENOMIC DNA]</scope>
    <source>
        <strain evidence="4 5">Z-1701</strain>
    </source>
</reference>
<dbReference type="PROSITE" id="PS00211">
    <property type="entry name" value="ABC_TRANSPORTER_1"/>
    <property type="match status" value="1"/>
</dbReference>
<evidence type="ECO:0000259" key="3">
    <source>
        <dbReference type="PROSITE" id="PS50893"/>
    </source>
</evidence>
<dbReference type="PANTHER" id="PTHR43514">
    <property type="entry name" value="ABC TRANSPORTER I FAMILY MEMBER 10"/>
    <property type="match status" value="1"/>
</dbReference>
<dbReference type="SMART" id="SM00382">
    <property type="entry name" value="AAA"/>
    <property type="match status" value="1"/>
</dbReference>
<dbReference type="EMBL" id="SUMG01000020">
    <property type="protein sequence ID" value="NBG89277.1"/>
    <property type="molecule type" value="Genomic_DNA"/>
</dbReference>
<dbReference type="InterPro" id="IPR003593">
    <property type="entry name" value="AAA+_ATPase"/>
</dbReference>
<dbReference type="GO" id="GO:0016887">
    <property type="term" value="F:ATP hydrolysis activity"/>
    <property type="evidence" value="ECO:0007669"/>
    <property type="project" value="InterPro"/>
</dbReference>
<feature type="domain" description="ABC transporter" evidence="3">
    <location>
        <begin position="2"/>
        <end position="233"/>
    </location>
</feature>
<dbReference type="InterPro" id="IPR027417">
    <property type="entry name" value="P-loop_NTPase"/>
</dbReference>
<dbReference type="Gene3D" id="3.40.50.300">
    <property type="entry name" value="P-loop containing nucleotide triphosphate hydrolases"/>
    <property type="match status" value="1"/>
</dbReference>
<evidence type="ECO:0000313" key="5">
    <source>
        <dbReference type="Proteomes" id="UP000449710"/>
    </source>
</evidence>
<dbReference type="GO" id="GO:0005524">
    <property type="term" value="F:ATP binding"/>
    <property type="evidence" value="ECO:0007669"/>
    <property type="project" value="UniProtKB-KW"/>
</dbReference>
<dbReference type="Pfam" id="PF00005">
    <property type="entry name" value="ABC_tran"/>
    <property type="match status" value="1"/>
</dbReference>
<keyword evidence="2 4" id="KW-0067">ATP-binding</keyword>
<dbReference type="InterPro" id="IPR017871">
    <property type="entry name" value="ABC_transporter-like_CS"/>
</dbReference>
<protein>
    <submittedName>
        <fullName evidence="4">ATP-binding cassette domain-containing protein</fullName>
    </submittedName>
</protein>
<dbReference type="Proteomes" id="UP000449710">
    <property type="component" value="Unassembled WGS sequence"/>
</dbReference>
<keyword evidence="1" id="KW-0547">Nucleotide-binding</keyword>
<evidence type="ECO:0000256" key="2">
    <source>
        <dbReference type="ARBA" id="ARBA00022840"/>
    </source>
</evidence>
<keyword evidence="5" id="KW-1185">Reference proteome</keyword>
<organism evidence="4 5">
    <name type="scientific">Isachenkonia alkalipeptolytica</name>
    <dbReference type="NCBI Taxonomy" id="2565777"/>
    <lineage>
        <taxon>Bacteria</taxon>
        <taxon>Bacillati</taxon>
        <taxon>Bacillota</taxon>
        <taxon>Clostridia</taxon>
        <taxon>Eubacteriales</taxon>
        <taxon>Clostridiaceae</taxon>
        <taxon>Isachenkonia</taxon>
    </lineage>
</organism>
<evidence type="ECO:0000313" key="4">
    <source>
        <dbReference type="EMBL" id="NBG89277.1"/>
    </source>
</evidence>
<dbReference type="AlphaFoldDB" id="A0AA44BET2"/>
<dbReference type="RefSeq" id="WP_160722780.1">
    <property type="nucleotide sequence ID" value="NZ_SUMG01000020.1"/>
</dbReference>
<dbReference type="PANTHER" id="PTHR43514:SF1">
    <property type="entry name" value="SULFATE_THIOSULFATE IMPORT ATP-BINDING PROTEIN CYSA"/>
    <property type="match status" value="1"/>
</dbReference>
<dbReference type="SUPFAM" id="SSF52540">
    <property type="entry name" value="P-loop containing nucleoside triphosphate hydrolases"/>
    <property type="match status" value="1"/>
</dbReference>
<name>A0AA44BET2_9CLOT</name>
<gene>
    <name evidence="4" type="ORF">ISALK_12330</name>
</gene>